<sequence length="245" mass="28562">MIVRSMRVQTWPENIENFYPIIQRYVSIDKKDQQKQTDTPSSLIKQKKVKLQTELVKLQRLNGEEYLPWDDRLNEYSGGQLQEKVGIGMIEYPKQPRFQDPNYIQSMYHGHGRNIGVNEPLQLQPISSLSPYNNSMAPMDNPLDQLMFFNENPTMAPMAAMINQNYNDFNYGTAASLCYPGMENQLMYDTRNINFANHGQYTTNSLSSNMHPRTPYMSYMMSGSSSQMPQQEFFEPFDLQYNHMT</sequence>
<dbReference type="Proteomes" id="UP000541444">
    <property type="component" value="Unassembled WGS sequence"/>
</dbReference>
<accession>A0A7J7LZM5</accession>
<reference evidence="1 2" key="1">
    <citation type="journal article" date="2020" name="IScience">
        <title>Genome Sequencing of the Endangered Kingdonia uniflora (Circaeasteraceae, Ranunculales) Reveals Potential Mechanisms of Evolutionary Specialization.</title>
        <authorList>
            <person name="Sun Y."/>
            <person name="Deng T."/>
            <person name="Zhang A."/>
            <person name="Moore M.J."/>
            <person name="Landis J.B."/>
            <person name="Lin N."/>
            <person name="Zhang H."/>
            <person name="Zhang X."/>
            <person name="Huang J."/>
            <person name="Zhang X."/>
            <person name="Sun H."/>
            <person name="Wang H."/>
        </authorList>
    </citation>
    <scope>NUCLEOTIDE SEQUENCE [LARGE SCALE GENOMIC DNA]</scope>
    <source>
        <strain evidence="1">TB1705</strain>
        <tissue evidence="1">Leaf</tissue>
    </source>
</reference>
<name>A0A7J7LZM5_9MAGN</name>
<keyword evidence="2" id="KW-1185">Reference proteome</keyword>
<gene>
    <name evidence="1" type="ORF">GIB67_024153</name>
</gene>
<organism evidence="1 2">
    <name type="scientific">Kingdonia uniflora</name>
    <dbReference type="NCBI Taxonomy" id="39325"/>
    <lineage>
        <taxon>Eukaryota</taxon>
        <taxon>Viridiplantae</taxon>
        <taxon>Streptophyta</taxon>
        <taxon>Embryophyta</taxon>
        <taxon>Tracheophyta</taxon>
        <taxon>Spermatophyta</taxon>
        <taxon>Magnoliopsida</taxon>
        <taxon>Ranunculales</taxon>
        <taxon>Circaeasteraceae</taxon>
        <taxon>Kingdonia</taxon>
    </lineage>
</organism>
<comment type="caution">
    <text evidence="1">The sequence shown here is derived from an EMBL/GenBank/DDBJ whole genome shotgun (WGS) entry which is preliminary data.</text>
</comment>
<dbReference type="EMBL" id="JACGCM010001859">
    <property type="protein sequence ID" value="KAF6147978.1"/>
    <property type="molecule type" value="Genomic_DNA"/>
</dbReference>
<evidence type="ECO:0000313" key="1">
    <source>
        <dbReference type="EMBL" id="KAF6147978.1"/>
    </source>
</evidence>
<proteinExistence type="predicted"/>
<protein>
    <submittedName>
        <fullName evidence="1">Uncharacterized protein</fullName>
    </submittedName>
</protein>
<dbReference type="AlphaFoldDB" id="A0A7J7LZM5"/>
<evidence type="ECO:0000313" key="2">
    <source>
        <dbReference type="Proteomes" id="UP000541444"/>
    </source>
</evidence>